<name>A0ABW9KMA4_9BACT</name>
<feature type="signal peptide" evidence="1">
    <location>
        <begin position="1"/>
        <end position="19"/>
    </location>
</feature>
<feature type="chain" id="PRO_5047071548" evidence="1">
    <location>
        <begin position="20"/>
        <end position="312"/>
    </location>
</feature>
<keyword evidence="2" id="KW-0378">Hydrolase</keyword>
<comment type="caution">
    <text evidence="2">The sequence shown here is derived from an EMBL/GenBank/DDBJ whole genome shotgun (WGS) entry which is preliminary data.</text>
</comment>
<proteinExistence type="predicted"/>
<reference evidence="2 3" key="1">
    <citation type="submission" date="2024-12" db="EMBL/GenBank/DDBJ databases">
        <authorList>
            <person name="Lee Y."/>
        </authorList>
    </citation>
    <scope>NUCLEOTIDE SEQUENCE [LARGE SCALE GENOMIC DNA]</scope>
    <source>
        <strain evidence="2 3">03SUJ4</strain>
    </source>
</reference>
<dbReference type="RefSeq" id="WP_263412797.1">
    <property type="nucleotide sequence ID" value="NZ_BAABBH010000001.1"/>
</dbReference>
<dbReference type="GO" id="GO:0008233">
    <property type="term" value="F:peptidase activity"/>
    <property type="evidence" value="ECO:0007669"/>
    <property type="project" value="UniProtKB-KW"/>
</dbReference>
<gene>
    <name evidence="2" type="ORF">ACK2TP_07905</name>
</gene>
<accession>A0ABW9KMA4</accession>
<evidence type="ECO:0000256" key="1">
    <source>
        <dbReference type="SAM" id="SignalP"/>
    </source>
</evidence>
<dbReference type="SUPFAM" id="SSF50494">
    <property type="entry name" value="Trypsin-like serine proteases"/>
    <property type="match status" value="1"/>
</dbReference>
<dbReference type="GO" id="GO:0006508">
    <property type="term" value="P:proteolysis"/>
    <property type="evidence" value="ECO:0007669"/>
    <property type="project" value="UniProtKB-KW"/>
</dbReference>
<dbReference type="PANTHER" id="PTHR22939:SF129">
    <property type="entry name" value="SERINE PROTEASE HTRA2, MITOCHONDRIAL"/>
    <property type="match status" value="1"/>
</dbReference>
<evidence type="ECO:0000313" key="3">
    <source>
        <dbReference type="Proteomes" id="UP001634747"/>
    </source>
</evidence>
<dbReference type="Gene3D" id="2.40.10.120">
    <property type="match status" value="1"/>
</dbReference>
<protein>
    <submittedName>
        <fullName evidence="2">Serine protease</fullName>
    </submittedName>
</protein>
<organism evidence="2 3">
    <name type="scientific">Terriglobus aquaticus</name>
    <dbReference type="NCBI Taxonomy" id="940139"/>
    <lineage>
        <taxon>Bacteria</taxon>
        <taxon>Pseudomonadati</taxon>
        <taxon>Acidobacteriota</taxon>
        <taxon>Terriglobia</taxon>
        <taxon>Terriglobales</taxon>
        <taxon>Acidobacteriaceae</taxon>
        <taxon>Terriglobus</taxon>
    </lineage>
</organism>
<sequence length="312" mass="32791">MRSIVLILLGLFPWFSASAQVQPPKSEAGFKHAFRRHTDGSLEKRFDALSCSLVLLRVANRLGTGFFVSADGDVATAAHVMGDKIFPRVVGGSGVGVTLIIPQDFSAQDANGSVHPLKGSTLQNNIDAFGADVALIKTGIKPPCWLKTGDDTKVRTGEPVITIGFPGLAFGSATLYSGLVSTAQLLTGLPIGKTPDGMPVTSQVKTIRVQMPISPGLSGAPLINSKNEVIGVITSAGAWNQDLDVVIALRRMQQAGQIPPGVNLPNIQELGWIAELGEILHDYASPGYGDAVPMRYLRPSAAATQKPAAPAH</sequence>
<dbReference type="Proteomes" id="UP001634747">
    <property type="component" value="Unassembled WGS sequence"/>
</dbReference>
<dbReference type="Pfam" id="PF13365">
    <property type="entry name" value="Trypsin_2"/>
    <property type="match status" value="1"/>
</dbReference>
<evidence type="ECO:0000313" key="2">
    <source>
        <dbReference type="EMBL" id="MFN2975684.1"/>
    </source>
</evidence>
<keyword evidence="2" id="KW-0645">Protease</keyword>
<dbReference type="EMBL" id="JBJYXY010000001">
    <property type="protein sequence ID" value="MFN2975684.1"/>
    <property type="molecule type" value="Genomic_DNA"/>
</dbReference>
<keyword evidence="1" id="KW-0732">Signal</keyword>
<keyword evidence="3" id="KW-1185">Reference proteome</keyword>
<dbReference type="InterPro" id="IPR009003">
    <property type="entry name" value="Peptidase_S1_PA"/>
</dbReference>
<dbReference type="PANTHER" id="PTHR22939">
    <property type="entry name" value="SERINE PROTEASE FAMILY S1C HTRA-RELATED"/>
    <property type="match status" value="1"/>
</dbReference>